<feature type="compositionally biased region" description="Pro residues" evidence="1">
    <location>
        <begin position="99"/>
        <end position="108"/>
    </location>
</feature>
<feature type="region of interest" description="Disordered" evidence="1">
    <location>
        <begin position="212"/>
        <end position="280"/>
    </location>
</feature>
<feature type="compositionally biased region" description="Polar residues" evidence="1">
    <location>
        <begin position="115"/>
        <end position="130"/>
    </location>
</feature>
<evidence type="ECO:0000256" key="1">
    <source>
        <dbReference type="SAM" id="MobiDB-lite"/>
    </source>
</evidence>
<name>A0A9P6DL89_9AGAM</name>
<evidence type="ECO:0000313" key="3">
    <source>
        <dbReference type="Proteomes" id="UP000886523"/>
    </source>
</evidence>
<feature type="compositionally biased region" description="Polar residues" evidence="1">
    <location>
        <begin position="253"/>
        <end position="270"/>
    </location>
</feature>
<dbReference type="AlphaFoldDB" id="A0A9P6DL89"/>
<sequence>HQHLGAFWVPAIAGVELSQPHIMNSRPEQRPHAAAAGVWSKGTEYATNKKTLDDEATTRENAPTDWLREPHTRCGRLSVSTHNLHATNRKPATRQTSPKDPPNGPPPGNDDATHHNNTGQTKPARQNQGTGVHDAQHQKPQMEPHTRFGGLLPQLSAEREPQTRLAQERECMTQDCRDPGRATHLLRRGAAYAAPFAWLSFPSLLVLSEPTPRPATLPNTHTRERQPAHQTESETREVNQPPKRRRRSPVPSTNHATAVQNKYHTPTSVVPHTHYGGRYHTPARVGWSIRTKQGII</sequence>
<comment type="caution">
    <text evidence="2">The sequence shown here is derived from an EMBL/GenBank/DDBJ whole genome shotgun (WGS) entry which is preliminary data.</text>
</comment>
<evidence type="ECO:0000313" key="2">
    <source>
        <dbReference type="EMBL" id="KAF9502838.1"/>
    </source>
</evidence>
<dbReference type="EMBL" id="MU129574">
    <property type="protein sequence ID" value="KAF9502838.1"/>
    <property type="molecule type" value="Genomic_DNA"/>
</dbReference>
<gene>
    <name evidence="2" type="ORF">BS47DRAFT_1369977</name>
</gene>
<feature type="compositionally biased region" description="Basic and acidic residues" evidence="1">
    <location>
        <begin position="221"/>
        <end position="237"/>
    </location>
</feature>
<organism evidence="2 3">
    <name type="scientific">Hydnum rufescens UP504</name>
    <dbReference type="NCBI Taxonomy" id="1448309"/>
    <lineage>
        <taxon>Eukaryota</taxon>
        <taxon>Fungi</taxon>
        <taxon>Dikarya</taxon>
        <taxon>Basidiomycota</taxon>
        <taxon>Agaricomycotina</taxon>
        <taxon>Agaricomycetes</taxon>
        <taxon>Cantharellales</taxon>
        <taxon>Hydnaceae</taxon>
        <taxon>Hydnum</taxon>
    </lineage>
</organism>
<feature type="compositionally biased region" description="Basic and acidic residues" evidence="1">
    <location>
        <begin position="134"/>
        <end position="146"/>
    </location>
</feature>
<feature type="region of interest" description="Disordered" evidence="1">
    <location>
        <begin position="49"/>
        <end position="148"/>
    </location>
</feature>
<keyword evidence="3" id="KW-1185">Reference proteome</keyword>
<reference evidence="2" key="1">
    <citation type="journal article" date="2020" name="Nat. Commun.">
        <title>Large-scale genome sequencing of mycorrhizal fungi provides insights into the early evolution of symbiotic traits.</title>
        <authorList>
            <person name="Miyauchi S."/>
            <person name="Kiss E."/>
            <person name="Kuo A."/>
            <person name="Drula E."/>
            <person name="Kohler A."/>
            <person name="Sanchez-Garcia M."/>
            <person name="Morin E."/>
            <person name="Andreopoulos B."/>
            <person name="Barry K.W."/>
            <person name="Bonito G."/>
            <person name="Buee M."/>
            <person name="Carver A."/>
            <person name="Chen C."/>
            <person name="Cichocki N."/>
            <person name="Clum A."/>
            <person name="Culley D."/>
            <person name="Crous P.W."/>
            <person name="Fauchery L."/>
            <person name="Girlanda M."/>
            <person name="Hayes R.D."/>
            <person name="Keri Z."/>
            <person name="LaButti K."/>
            <person name="Lipzen A."/>
            <person name="Lombard V."/>
            <person name="Magnuson J."/>
            <person name="Maillard F."/>
            <person name="Murat C."/>
            <person name="Nolan M."/>
            <person name="Ohm R.A."/>
            <person name="Pangilinan J."/>
            <person name="Pereira M.F."/>
            <person name="Perotto S."/>
            <person name="Peter M."/>
            <person name="Pfister S."/>
            <person name="Riley R."/>
            <person name="Sitrit Y."/>
            <person name="Stielow J.B."/>
            <person name="Szollosi G."/>
            <person name="Zifcakova L."/>
            <person name="Stursova M."/>
            <person name="Spatafora J.W."/>
            <person name="Tedersoo L."/>
            <person name="Vaario L.M."/>
            <person name="Yamada A."/>
            <person name="Yan M."/>
            <person name="Wang P."/>
            <person name="Xu J."/>
            <person name="Bruns T."/>
            <person name="Baldrian P."/>
            <person name="Vilgalys R."/>
            <person name="Dunand C."/>
            <person name="Henrissat B."/>
            <person name="Grigoriev I.V."/>
            <person name="Hibbett D."/>
            <person name="Nagy L.G."/>
            <person name="Martin F.M."/>
        </authorList>
    </citation>
    <scope>NUCLEOTIDE SEQUENCE</scope>
    <source>
        <strain evidence="2">UP504</strain>
    </source>
</reference>
<proteinExistence type="predicted"/>
<protein>
    <submittedName>
        <fullName evidence="2">Uncharacterized protein</fullName>
    </submittedName>
</protein>
<accession>A0A9P6DL89</accession>
<feature type="non-terminal residue" evidence="2">
    <location>
        <position position="1"/>
    </location>
</feature>
<dbReference type="Proteomes" id="UP000886523">
    <property type="component" value="Unassembled WGS sequence"/>
</dbReference>